<feature type="compositionally biased region" description="Polar residues" evidence="2">
    <location>
        <begin position="450"/>
        <end position="462"/>
    </location>
</feature>
<dbReference type="EMBL" id="CP144063">
    <property type="protein sequence ID" value="WWD22258.1"/>
    <property type="molecule type" value="Genomic_DNA"/>
</dbReference>
<keyword evidence="1" id="KW-0175">Coiled coil</keyword>
<reference evidence="3" key="1">
    <citation type="submission" date="2017-08" db="EMBL/GenBank/DDBJ databases">
        <authorList>
            <person name="Cuomo C."/>
            <person name="Billmyre B."/>
            <person name="Heitman J."/>
        </authorList>
    </citation>
    <scope>NUCLEOTIDE SEQUENCE</scope>
    <source>
        <strain evidence="3">CBS 12478</strain>
    </source>
</reference>
<reference evidence="3" key="2">
    <citation type="submission" date="2024-01" db="EMBL/GenBank/DDBJ databases">
        <title>Comparative genomics of Cryptococcus and Kwoniella reveals pathogenesis evolution and contrasting modes of karyotype evolution via chromosome fusion or intercentromeric recombination.</title>
        <authorList>
            <person name="Coelho M.A."/>
            <person name="David-Palma M."/>
            <person name="Shea T."/>
            <person name="Bowers K."/>
            <person name="McGinley-Smith S."/>
            <person name="Mohammad A.W."/>
            <person name="Gnirke A."/>
            <person name="Yurkov A.M."/>
            <person name="Nowrousian M."/>
            <person name="Sun S."/>
            <person name="Cuomo C.A."/>
            <person name="Heitman J."/>
        </authorList>
    </citation>
    <scope>NUCLEOTIDE SEQUENCE</scope>
    <source>
        <strain evidence="3">CBS 12478</strain>
    </source>
</reference>
<evidence type="ECO:0000313" key="3">
    <source>
        <dbReference type="EMBL" id="WWD22258.1"/>
    </source>
</evidence>
<dbReference type="PANTHER" id="PTHR40130">
    <property type="entry name" value="EXPRESSED PROTEIN"/>
    <property type="match status" value="1"/>
</dbReference>
<organism evidence="3 4">
    <name type="scientific">Kwoniella shandongensis</name>
    <dbReference type="NCBI Taxonomy" id="1734106"/>
    <lineage>
        <taxon>Eukaryota</taxon>
        <taxon>Fungi</taxon>
        <taxon>Dikarya</taxon>
        <taxon>Basidiomycota</taxon>
        <taxon>Agaricomycotina</taxon>
        <taxon>Tremellomycetes</taxon>
        <taxon>Tremellales</taxon>
        <taxon>Cryptococcaceae</taxon>
        <taxon>Kwoniella</taxon>
    </lineage>
</organism>
<dbReference type="RefSeq" id="XP_031863742.1">
    <property type="nucleotide sequence ID" value="XM_032002185.1"/>
</dbReference>
<name>A0A5M6C6R4_9TREE</name>
<keyword evidence="4" id="KW-1185">Reference proteome</keyword>
<feature type="region of interest" description="Disordered" evidence="2">
    <location>
        <begin position="271"/>
        <end position="311"/>
    </location>
</feature>
<sequence length="544" mass="57237">MSRPPPPPPPPSNPLQRAHALSAHASTLLRPLNPSSAALNDALVAYREAAELYDAQARAEAQGGQGDEGTKATLNLLIVQHRKLARDLERRIANTGSGSGSGNGSGITLRQGSGSAGATVTTLGGRSLGLDKMLSATPSTTAGRSANDGSSGVGLAAGAMGASPWHQNPGIASRLSPPRGIPPFSLRPPPPLTTQSQPVIPTINKPDPLSSSSSSSETTTMATTIGPEDSYIHFGAAPDTLDPFSRFWGMLENMLEDISNPVVFASAPLDVSPPPSLPNNAEGKKGKVKKDKGKSRKRDIGKKEMSERDLSPTESFYVVRKGKETLVSGEESENDFDDVTSNAGPSPKTLEELILENTSLKTSLDSLASYVQTLEQNNRQLKSQLEEREKKVLNTIDGVRREVGKVKRDQEVWRSQILAGSMVAPPPGPGAGAGAGLTMGSVLGRGGSGSMMSVTPGSSKDGQQVGGDSTALKKRIKELEDEVKGLKLDNEKHKTHIERYRDRFEKIKFNARAKKQAKLAAEGEGGGGSSHLQSNGPNSADADG</sequence>
<feature type="coiled-coil region" evidence="1">
    <location>
        <begin position="469"/>
        <end position="503"/>
    </location>
</feature>
<accession>A0A5M6C6R4</accession>
<protein>
    <submittedName>
        <fullName evidence="3">Uncharacterized protein</fullName>
    </submittedName>
</protein>
<evidence type="ECO:0000256" key="2">
    <source>
        <dbReference type="SAM" id="MobiDB-lite"/>
    </source>
</evidence>
<proteinExistence type="predicted"/>
<feature type="compositionally biased region" description="Polar residues" evidence="2">
    <location>
        <begin position="136"/>
        <end position="150"/>
    </location>
</feature>
<feature type="compositionally biased region" description="Basic residues" evidence="2">
    <location>
        <begin position="286"/>
        <end position="300"/>
    </location>
</feature>
<feature type="compositionally biased region" description="Basic and acidic residues" evidence="2">
    <location>
        <begin position="301"/>
        <end position="311"/>
    </location>
</feature>
<evidence type="ECO:0000256" key="1">
    <source>
        <dbReference type="SAM" id="Coils"/>
    </source>
</evidence>
<feature type="region of interest" description="Disordered" evidence="2">
    <location>
        <begin position="446"/>
        <end position="469"/>
    </location>
</feature>
<dbReference type="PANTHER" id="PTHR40130:SF1">
    <property type="entry name" value="SPINDLE POLE BODY-ASSOCIATED PROTEIN CUT12 DOMAIN-CONTAINING PROTEIN"/>
    <property type="match status" value="1"/>
</dbReference>
<dbReference type="Proteomes" id="UP000322225">
    <property type="component" value="Chromosome 13"/>
</dbReference>
<feature type="compositionally biased region" description="Pro residues" evidence="2">
    <location>
        <begin position="179"/>
        <end position="192"/>
    </location>
</feature>
<dbReference type="AlphaFoldDB" id="A0A5M6C6R4"/>
<dbReference type="GeneID" id="43586295"/>
<feature type="region of interest" description="Disordered" evidence="2">
    <location>
        <begin position="513"/>
        <end position="544"/>
    </location>
</feature>
<feature type="compositionally biased region" description="Polar residues" evidence="2">
    <location>
        <begin position="108"/>
        <end position="124"/>
    </location>
</feature>
<dbReference type="OrthoDB" id="3197614at2759"/>
<feature type="region of interest" description="Disordered" evidence="2">
    <location>
        <begin position="93"/>
        <end position="221"/>
    </location>
</feature>
<dbReference type="KEGG" id="ksn:43586295"/>
<gene>
    <name evidence="3" type="ORF">CI109_106749</name>
</gene>
<evidence type="ECO:0000313" key="4">
    <source>
        <dbReference type="Proteomes" id="UP000322225"/>
    </source>
</evidence>
<feature type="coiled-coil region" evidence="1">
    <location>
        <begin position="364"/>
        <end position="402"/>
    </location>
</feature>